<evidence type="ECO:0000256" key="4">
    <source>
        <dbReference type="ARBA" id="ARBA00022692"/>
    </source>
</evidence>
<evidence type="ECO:0000256" key="2">
    <source>
        <dbReference type="ARBA" id="ARBA00022448"/>
    </source>
</evidence>
<dbReference type="PANTHER" id="PTHR30069">
    <property type="entry name" value="TONB-DEPENDENT OUTER MEMBRANE RECEPTOR"/>
    <property type="match status" value="1"/>
</dbReference>
<dbReference type="PROSITE" id="PS52016">
    <property type="entry name" value="TONB_DEPENDENT_REC_3"/>
    <property type="match status" value="1"/>
</dbReference>
<gene>
    <name evidence="12" type="ORF">GCM10023231_41460</name>
</gene>
<evidence type="ECO:0000256" key="10">
    <source>
        <dbReference type="PROSITE-ProRule" id="PRU01360"/>
    </source>
</evidence>
<evidence type="ECO:0000256" key="8">
    <source>
        <dbReference type="ARBA" id="ARBA00023170"/>
    </source>
</evidence>
<keyword evidence="5" id="KW-0732">Signal</keyword>
<evidence type="ECO:0000256" key="3">
    <source>
        <dbReference type="ARBA" id="ARBA00022452"/>
    </source>
</evidence>
<evidence type="ECO:0000256" key="7">
    <source>
        <dbReference type="ARBA" id="ARBA00023136"/>
    </source>
</evidence>
<protein>
    <recommendedName>
        <fullName evidence="11">TonB-dependent receptor-like beta-barrel domain-containing protein</fullName>
    </recommendedName>
</protein>
<feature type="domain" description="TonB-dependent receptor-like beta-barrel" evidence="11">
    <location>
        <begin position="63"/>
        <end position="252"/>
    </location>
</feature>
<evidence type="ECO:0000256" key="1">
    <source>
        <dbReference type="ARBA" id="ARBA00004571"/>
    </source>
</evidence>
<keyword evidence="3 10" id="KW-1134">Transmembrane beta strand</keyword>
<dbReference type="PANTHER" id="PTHR30069:SF29">
    <property type="entry name" value="HEMOGLOBIN AND HEMOGLOBIN-HAPTOGLOBIN-BINDING PROTEIN 1-RELATED"/>
    <property type="match status" value="1"/>
</dbReference>
<dbReference type="InterPro" id="IPR039426">
    <property type="entry name" value="TonB-dep_rcpt-like"/>
</dbReference>
<keyword evidence="6" id="KW-0798">TonB box</keyword>
<dbReference type="Pfam" id="PF00593">
    <property type="entry name" value="TonB_dep_Rec_b-barrel"/>
    <property type="match status" value="1"/>
</dbReference>
<dbReference type="InterPro" id="IPR036942">
    <property type="entry name" value="Beta-barrel_TonB_sf"/>
</dbReference>
<dbReference type="Gene3D" id="2.40.170.20">
    <property type="entry name" value="TonB-dependent receptor, beta-barrel domain"/>
    <property type="match status" value="1"/>
</dbReference>
<sequence length="331" mass="37830">MISFISMELNKGTNQGSFLNDKLVATLMAKYYGLHIAQVQDSLSPAINDQGETIYRNIPGKRSADFHGYKSYAANARYLFAKNSGIKVSYERGFRLPMLDELFGDGVSVAANAKLSPENSDNYNAGFFGEWTTGKHRVNLESNFYLRNAKDFIYSTPVSARFVQYKNIGKVQIKGFDAEASYTYGQLFHLTANFSYQNAVDNNQYADEALGLVSITYKARIPNMPWMYGNLDFGIGKDNLLGEKSRIEFNWHTQYTHWFYLSWSSLGAKDTKNIIPTQWVHSPAVTYSWENGKYNVSFESFNLTNALAYDNFRLQKPGRSFQVKLRYFIMQ</sequence>
<evidence type="ECO:0000259" key="11">
    <source>
        <dbReference type="Pfam" id="PF00593"/>
    </source>
</evidence>
<keyword evidence="2 10" id="KW-0813">Transport</keyword>
<organism evidence="12 13">
    <name type="scientific">Olivibacter ginsenosidimutans</name>
    <dbReference type="NCBI Taxonomy" id="1176537"/>
    <lineage>
        <taxon>Bacteria</taxon>
        <taxon>Pseudomonadati</taxon>
        <taxon>Bacteroidota</taxon>
        <taxon>Sphingobacteriia</taxon>
        <taxon>Sphingobacteriales</taxon>
        <taxon>Sphingobacteriaceae</taxon>
        <taxon>Olivibacter</taxon>
    </lineage>
</organism>
<keyword evidence="9 10" id="KW-0998">Cell outer membrane</keyword>
<dbReference type="Proteomes" id="UP001501411">
    <property type="component" value="Unassembled WGS sequence"/>
</dbReference>
<name>A0ABP9CF74_9SPHI</name>
<reference evidence="13" key="1">
    <citation type="journal article" date="2019" name="Int. J. Syst. Evol. Microbiol.">
        <title>The Global Catalogue of Microorganisms (GCM) 10K type strain sequencing project: providing services to taxonomists for standard genome sequencing and annotation.</title>
        <authorList>
            <consortium name="The Broad Institute Genomics Platform"/>
            <consortium name="The Broad Institute Genome Sequencing Center for Infectious Disease"/>
            <person name="Wu L."/>
            <person name="Ma J."/>
        </authorList>
    </citation>
    <scope>NUCLEOTIDE SEQUENCE [LARGE SCALE GENOMIC DNA]</scope>
    <source>
        <strain evidence="13">JCM 18200</strain>
    </source>
</reference>
<comment type="similarity">
    <text evidence="10">Belongs to the TonB-dependent receptor family.</text>
</comment>
<evidence type="ECO:0000256" key="5">
    <source>
        <dbReference type="ARBA" id="ARBA00022729"/>
    </source>
</evidence>
<dbReference type="EMBL" id="BAABIQ010000044">
    <property type="protein sequence ID" value="GAA4807909.1"/>
    <property type="molecule type" value="Genomic_DNA"/>
</dbReference>
<comment type="subcellular location">
    <subcellularLocation>
        <location evidence="1 10">Cell outer membrane</location>
        <topology evidence="1 10">Multi-pass membrane protein</topology>
    </subcellularLocation>
</comment>
<accession>A0ABP9CF74</accession>
<keyword evidence="13" id="KW-1185">Reference proteome</keyword>
<evidence type="ECO:0000313" key="12">
    <source>
        <dbReference type="EMBL" id="GAA4807909.1"/>
    </source>
</evidence>
<keyword evidence="4 10" id="KW-0812">Transmembrane</keyword>
<keyword evidence="7 10" id="KW-0472">Membrane</keyword>
<dbReference type="InterPro" id="IPR000531">
    <property type="entry name" value="Beta-barrel_TonB"/>
</dbReference>
<evidence type="ECO:0000313" key="13">
    <source>
        <dbReference type="Proteomes" id="UP001501411"/>
    </source>
</evidence>
<keyword evidence="8" id="KW-0675">Receptor</keyword>
<proteinExistence type="inferred from homology"/>
<comment type="caution">
    <text evidence="12">The sequence shown here is derived from an EMBL/GenBank/DDBJ whole genome shotgun (WGS) entry which is preliminary data.</text>
</comment>
<evidence type="ECO:0000256" key="9">
    <source>
        <dbReference type="ARBA" id="ARBA00023237"/>
    </source>
</evidence>
<dbReference type="SUPFAM" id="SSF56935">
    <property type="entry name" value="Porins"/>
    <property type="match status" value="1"/>
</dbReference>
<evidence type="ECO:0000256" key="6">
    <source>
        <dbReference type="ARBA" id="ARBA00023077"/>
    </source>
</evidence>